<comment type="similarity">
    <text evidence="2">Belongs to the HIBADH-related family. NP60 subfamily.</text>
</comment>
<evidence type="ECO:0000256" key="8">
    <source>
        <dbReference type="ARBA" id="ARBA00030287"/>
    </source>
</evidence>
<feature type="domain" description="PWWP" evidence="18">
    <location>
        <begin position="24"/>
        <end position="83"/>
    </location>
</feature>
<evidence type="ECO:0000256" key="3">
    <source>
        <dbReference type="ARBA" id="ARBA00022454"/>
    </source>
</evidence>
<evidence type="ECO:0000256" key="5">
    <source>
        <dbReference type="ARBA" id="ARBA00023002"/>
    </source>
</evidence>
<dbReference type="InterPro" id="IPR035501">
    <property type="entry name" value="GLYR1_PWWP"/>
</dbReference>
<dbReference type="GO" id="GO:0030267">
    <property type="term" value="F:glyoxylate reductase (NADPH) activity"/>
    <property type="evidence" value="ECO:0007669"/>
    <property type="project" value="UniProtKB-EC"/>
</dbReference>
<keyword evidence="20" id="KW-1185">Reference proteome</keyword>
<dbReference type="SUPFAM" id="SSF63748">
    <property type="entry name" value="Tudor/PWWP/MBT"/>
    <property type="match status" value="1"/>
</dbReference>
<dbReference type="AlphaFoldDB" id="A0A8K0EZ84"/>
<proteinExistence type="inferred from homology"/>
<evidence type="ECO:0000259" key="18">
    <source>
        <dbReference type="SMART" id="SM00293"/>
    </source>
</evidence>
<dbReference type="EC" id="1.1.1.79" evidence="15"/>
<dbReference type="GO" id="GO:0051287">
    <property type="term" value="F:NAD binding"/>
    <property type="evidence" value="ECO:0007669"/>
    <property type="project" value="InterPro"/>
</dbReference>
<dbReference type="Pfam" id="PF03446">
    <property type="entry name" value="NAD_binding_2"/>
    <property type="match status" value="1"/>
</dbReference>
<dbReference type="InterPro" id="IPR029154">
    <property type="entry name" value="HIBADH-like_NADP-bd"/>
</dbReference>
<dbReference type="InterPro" id="IPR013328">
    <property type="entry name" value="6PGD_dom2"/>
</dbReference>
<keyword evidence="6" id="KW-0346">Stress response</keyword>
<dbReference type="InterPro" id="IPR036291">
    <property type="entry name" value="NAD(P)-bd_dom_sf"/>
</dbReference>
<evidence type="ECO:0000256" key="16">
    <source>
        <dbReference type="ARBA" id="ARBA00066877"/>
    </source>
</evidence>
<feature type="compositionally biased region" description="Basic residues" evidence="17">
    <location>
        <begin position="113"/>
        <end position="122"/>
    </location>
</feature>
<dbReference type="GO" id="GO:0140673">
    <property type="term" value="P:transcription elongation-coupled chromatin remodeling"/>
    <property type="evidence" value="ECO:0007669"/>
    <property type="project" value="TreeGrafter"/>
</dbReference>
<dbReference type="Gene3D" id="1.10.1040.10">
    <property type="entry name" value="N-(1-d-carboxylethyl)-l-norvaline Dehydrogenase, domain 2"/>
    <property type="match status" value="1"/>
</dbReference>
<dbReference type="InterPro" id="IPR006115">
    <property type="entry name" value="6PGDH_NADP-bd"/>
</dbReference>
<evidence type="ECO:0000313" key="19">
    <source>
        <dbReference type="EMBL" id="CAH1268621.1"/>
    </source>
</evidence>
<keyword evidence="7" id="KW-0520">NAD</keyword>
<sequence>MYKRLFLLSRDFPASPVVNMAAQFNIGDIVWAKLSSFPPWPSKIVRPKKDIKKPKGKKPVYFVFFYGTEDHAWVKAENLKPFEEYKDQMIKANKGKRFLQAVEAVEKVLRKGGGAKRGRPPKHSAAPKSGAYRDTDDMDHEEVVPSSKPVQKTYSREPLLGKTVSPSTSIGLKRPPEGLGAEASIILKRPREDNESDLYNFDESEHETESDIVTAKDDITPTCLKIGFLGLGIMGSGMVRNLIKTGHSVMVWNRTPMKCRDFVQAGASMGGTVTEVVAACDITFGCVSDPNAVRDLVFGTNGVLQSIRPGKAYVEMSTIDVETVQDVAESIESRGGRFLEAPVIGTRKPAEDGMLVIVAGGDRSLFDDCESCFLAMGKKAFYLGEVGSGTRMKLVANMVLGSVMAGYAEGMSLAERAGLDLQTVLDVFKEGPLNCAAVRSKGDAILHSRFEPSFPLKHQQKDMRLALALGDELKQSLPVAAAANEMFKRAISLGNGDNDMSSVYRATAL</sequence>
<dbReference type="GO" id="GO:0005737">
    <property type="term" value="C:cytoplasm"/>
    <property type="evidence" value="ECO:0007669"/>
    <property type="project" value="UniProtKB-ARBA"/>
</dbReference>
<organism evidence="19 20">
    <name type="scientific">Branchiostoma lanceolatum</name>
    <name type="common">Common lancelet</name>
    <name type="synonym">Amphioxus lanceolatum</name>
    <dbReference type="NCBI Taxonomy" id="7740"/>
    <lineage>
        <taxon>Eukaryota</taxon>
        <taxon>Metazoa</taxon>
        <taxon>Chordata</taxon>
        <taxon>Cephalochordata</taxon>
        <taxon>Leptocardii</taxon>
        <taxon>Amphioxiformes</taxon>
        <taxon>Branchiostomatidae</taxon>
        <taxon>Branchiostoma</taxon>
    </lineage>
</organism>
<evidence type="ECO:0000256" key="7">
    <source>
        <dbReference type="ARBA" id="ARBA00023027"/>
    </source>
</evidence>
<evidence type="ECO:0000256" key="11">
    <source>
        <dbReference type="ARBA" id="ARBA00034145"/>
    </source>
</evidence>
<dbReference type="FunFam" id="1.10.1040.10:FF:000016">
    <property type="entry name" value="Glyoxylate/succinic semialdehyde reductase 2"/>
    <property type="match status" value="1"/>
</dbReference>
<dbReference type="EC" id="1.1.1.n11" evidence="16"/>
<dbReference type="PROSITE" id="PS00895">
    <property type="entry name" value="3_HYDROXYISOBUT_DH"/>
    <property type="match status" value="1"/>
</dbReference>
<evidence type="ECO:0000256" key="15">
    <source>
        <dbReference type="ARBA" id="ARBA00066661"/>
    </source>
</evidence>
<dbReference type="GO" id="GO:0031491">
    <property type="term" value="F:nucleosome binding"/>
    <property type="evidence" value="ECO:0007669"/>
    <property type="project" value="TreeGrafter"/>
</dbReference>
<evidence type="ECO:0000256" key="17">
    <source>
        <dbReference type="SAM" id="MobiDB-lite"/>
    </source>
</evidence>
<dbReference type="Pfam" id="PF14833">
    <property type="entry name" value="NAD_binding_11"/>
    <property type="match status" value="1"/>
</dbReference>
<dbReference type="InterPro" id="IPR002204">
    <property type="entry name" value="3-OH-isobutyrate_DH-rel_CS"/>
</dbReference>
<evidence type="ECO:0000256" key="13">
    <source>
        <dbReference type="ARBA" id="ARBA00052769"/>
    </source>
</evidence>
<comment type="catalytic activity">
    <reaction evidence="12">
        <text>4-hydroxybutanoate + NADP(+) = succinate semialdehyde + NADPH + H(+)</text>
        <dbReference type="Rhea" id="RHEA:26381"/>
        <dbReference type="ChEBI" id="CHEBI:15378"/>
        <dbReference type="ChEBI" id="CHEBI:16724"/>
        <dbReference type="ChEBI" id="CHEBI:57706"/>
        <dbReference type="ChEBI" id="CHEBI:57783"/>
        <dbReference type="ChEBI" id="CHEBI:58349"/>
        <dbReference type="EC" id="1.1.1.n11"/>
    </reaction>
</comment>
<protein>
    <recommendedName>
        <fullName evidence="10">Cytokine-like nuclear factor N-PAC</fullName>
        <ecNumber evidence="15">1.1.1.79</ecNumber>
        <ecNumber evidence="16">1.1.1.n11</ecNumber>
    </recommendedName>
    <alternativeName>
        <fullName evidence="8">Glyoxylate reductase 1 homolog</fullName>
    </alternativeName>
    <alternativeName>
        <fullName evidence="9">Nuclear protein NP60</fullName>
    </alternativeName>
    <alternativeName>
        <fullName evidence="11">Putative oxidoreductase GLYR1</fullName>
    </alternativeName>
</protein>
<comment type="subcellular location">
    <subcellularLocation>
        <location evidence="1">Chromosome</location>
    </subcellularLocation>
</comment>
<dbReference type="OrthoDB" id="21615at2759"/>
<dbReference type="CDD" id="cd05836">
    <property type="entry name" value="PWWP_GLYR1"/>
    <property type="match status" value="1"/>
</dbReference>
<feature type="region of interest" description="Disordered" evidence="17">
    <location>
        <begin position="110"/>
        <end position="150"/>
    </location>
</feature>
<dbReference type="Pfam" id="PF00855">
    <property type="entry name" value="PWWP"/>
    <property type="match status" value="1"/>
</dbReference>
<evidence type="ECO:0000313" key="20">
    <source>
        <dbReference type="Proteomes" id="UP000838412"/>
    </source>
</evidence>
<evidence type="ECO:0000256" key="12">
    <source>
        <dbReference type="ARBA" id="ARBA00052582"/>
    </source>
</evidence>
<evidence type="ECO:0000256" key="2">
    <source>
        <dbReference type="ARBA" id="ARBA00007598"/>
    </source>
</evidence>
<dbReference type="EMBL" id="OV696691">
    <property type="protein sequence ID" value="CAH1268621.1"/>
    <property type="molecule type" value="Genomic_DNA"/>
</dbReference>
<name>A0A8K0EZ84_BRALA</name>
<comment type="catalytic activity">
    <reaction evidence="13">
        <text>glycolate + NADP(+) = glyoxylate + NADPH + H(+)</text>
        <dbReference type="Rhea" id="RHEA:10992"/>
        <dbReference type="ChEBI" id="CHEBI:15378"/>
        <dbReference type="ChEBI" id="CHEBI:29805"/>
        <dbReference type="ChEBI" id="CHEBI:36655"/>
        <dbReference type="ChEBI" id="CHEBI:57783"/>
        <dbReference type="ChEBI" id="CHEBI:58349"/>
        <dbReference type="EC" id="1.1.1.79"/>
    </reaction>
</comment>
<gene>
    <name evidence="19" type="primary">GLYR1</name>
    <name evidence="19" type="ORF">BLAG_LOCUS21503</name>
</gene>
<dbReference type="GO" id="GO:0000785">
    <property type="term" value="C:chromatin"/>
    <property type="evidence" value="ECO:0007669"/>
    <property type="project" value="TreeGrafter"/>
</dbReference>
<dbReference type="SUPFAM" id="SSF48179">
    <property type="entry name" value="6-phosphogluconate dehydrogenase C-terminal domain-like"/>
    <property type="match status" value="1"/>
</dbReference>
<dbReference type="GO" id="GO:0050661">
    <property type="term" value="F:NADP binding"/>
    <property type="evidence" value="ECO:0007669"/>
    <property type="project" value="InterPro"/>
</dbReference>
<dbReference type="GO" id="GO:0003677">
    <property type="term" value="F:DNA binding"/>
    <property type="evidence" value="ECO:0007669"/>
    <property type="project" value="TreeGrafter"/>
</dbReference>
<dbReference type="InterPro" id="IPR008927">
    <property type="entry name" value="6-PGluconate_DH-like_C_sf"/>
</dbReference>
<keyword evidence="3" id="KW-0158">Chromosome</keyword>
<keyword evidence="4" id="KW-0521">NADP</keyword>
<comment type="function">
    <text evidence="14">Catalyzes the NADPH-dependent reduction of glyoxylate to glycolate as well as succinic semialdehyde (SSA) to gamma-hydroxybutyrate in vitro. May function in redox homeostasis and play a role in oxidative stress tolerance by detoxifying glyoxylate and SSA generated in glycolate metabolism and GABA metabolism, respectively.</text>
</comment>
<accession>A0A8K0EZ84</accession>
<evidence type="ECO:0000256" key="10">
    <source>
        <dbReference type="ARBA" id="ARBA00034140"/>
    </source>
</evidence>
<evidence type="ECO:0000256" key="1">
    <source>
        <dbReference type="ARBA" id="ARBA00004286"/>
    </source>
</evidence>
<dbReference type="SMART" id="SM00293">
    <property type="entry name" value="PWWP"/>
    <property type="match status" value="1"/>
</dbReference>
<dbReference type="SUPFAM" id="SSF51735">
    <property type="entry name" value="NAD(P)-binding Rossmann-fold domains"/>
    <property type="match status" value="1"/>
</dbReference>
<dbReference type="Gene3D" id="3.40.50.720">
    <property type="entry name" value="NAD(P)-binding Rossmann-like Domain"/>
    <property type="match status" value="1"/>
</dbReference>
<evidence type="ECO:0000256" key="6">
    <source>
        <dbReference type="ARBA" id="ARBA00023016"/>
    </source>
</evidence>
<dbReference type="Proteomes" id="UP000838412">
    <property type="component" value="Chromosome 6"/>
</dbReference>
<evidence type="ECO:0000256" key="4">
    <source>
        <dbReference type="ARBA" id="ARBA00022857"/>
    </source>
</evidence>
<evidence type="ECO:0000256" key="14">
    <source>
        <dbReference type="ARBA" id="ARBA00056683"/>
    </source>
</evidence>
<dbReference type="InterPro" id="IPR051265">
    <property type="entry name" value="HIBADH-related_NP60_sf"/>
</dbReference>
<keyword evidence="5" id="KW-0560">Oxidoreductase</keyword>
<dbReference type="InterPro" id="IPR000313">
    <property type="entry name" value="PWWP_dom"/>
</dbReference>
<reference evidence="19" key="1">
    <citation type="submission" date="2022-01" db="EMBL/GenBank/DDBJ databases">
        <authorList>
            <person name="Braso-Vives M."/>
        </authorList>
    </citation>
    <scope>NUCLEOTIDE SEQUENCE</scope>
</reference>
<dbReference type="Gene3D" id="2.30.30.140">
    <property type="match status" value="1"/>
</dbReference>
<dbReference type="FunFam" id="3.40.50.720:FF:000058">
    <property type="entry name" value="Putative oxidoreductase GLYR1 homolog"/>
    <property type="match status" value="1"/>
</dbReference>
<dbReference type="PANTHER" id="PTHR43580">
    <property type="entry name" value="OXIDOREDUCTASE GLYR1-RELATED"/>
    <property type="match status" value="1"/>
</dbReference>
<evidence type="ECO:0000256" key="9">
    <source>
        <dbReference type="ARBA" id="ARBA00032038"/>
    </source>
</evidence>
<dbReference type="PANTHER" id="PTHR43580:SF2">
    <property type="entry name" value="CYTOKINE-LIKE NUCLEAR FACTOR N-PAC"/>
    <property type="match status" value="1"/>
</dbReference>